<dbReference type="InterPro" id="IPR022215">
    <property type="entry name" value="SteA-like_C"/>
</dbReference>
<dbReference type="InterPro" id="IPR047795">
    <property type="entry name" value="Put_SteA-like"/>
</dbReference>
<keyword evidence="7" id="KW-1185">Reference proteome</keyword>
<evidence type="ECO:0000256" key="1">
    <source>
        <dbReference type="ARBA" id="ARBA00022679"/>
    </source>
</evidence>
<dbReference type="Proteomes" id="UP001500575">
    <property type="component" value="Unassembled WGS sequence"/>
</dbReference>
<dbReference type="InterPro" id="IPR036759">
    <property type="entry name" value="TPK_catalytic_sf"/>
</dbReference>
<evidence type="ECO:0000256" key="2">
    <source>
        <dbReference type="ARBA" id="ARBA00022741"/>
    </source>
</evidence>
<gene>
    <name evidence="6" type="primary">steA</name>
    <name evidence="6" type="ORF">GCM10009843_13910</name>
</gene>
<protein>
    <submittedName>
        <fullName evidence="6">Cytokinetic ring protein SteA</fullName>
    </submittedName>
</protein>
<dbReference type="SUPFAM" id="SSF63999">
    <property type="entry name" value="Thiamin pyrophosphokinase, catalytic domain"/>
    <property type="match status" value="1"/>
</dbReference>
<keyword evidence="4" id="KW-0067">ATP-binding</keyword>
<dbReference type="Pfam" id="PF12555">
    <property type="entry name" value="SteA-like_C"/>
    <property type="match status" value="1"/>
</dbReference>
<keyword evidence="2" id="KW-0547">Nucleotide-binding</keyword>
<dbReference type="RefSeq" id="WP_344302948.1">
    <property type="nucleotide sequence ID" value="NZ_BAAAQQ010000005.1"/>
</dbReference>
<reference evidence="6 7" key="1">
    <citation type="journal article" date="2019" name="Int. J. Syst. Evol. Microbiol.">
        <title>The Global Catalogue of Microorganisms (GCM) 10K type strain sequencing project: providing services to taxonomists for standard genome sequencing and annotation.</title>
        <authorList>
            <consortium name="The Broad Institute Genomics Platform"/>
            <consortium name="The Broad Institute Genome Sequencing Center for Infectious Disease"/>
            <person name="Wu L."/>
            <person name="Ma J."/>
        </authorList>
    </citation>
    <scope>NUCLEOTIDE SEQUENCE [LARGE SCALE GENOMIC DNA]</scope>
    <source>
        <strain evidence="6 7">JCM 16021</strain>
    </source>
</reference>
<organism evidence="6 7">
    <name type="scientific">Nocardioides bigeumensis</name>
    <dbReference type="NCBI Taxonomy" id="433657"/>
    <lineage>
        <taxon>Bacteria</taxon>
        <taxon>Bacillati</taxon>
        <taxon>Actinomycetota</taxon>
        <taxon>Actinomycetes</taxon>
        <taxon>Propionibacteriales</taxon>
        <taxon>Nocardioidaceae</taxon>
        <taxon>Nocardioides</taxon>
    </lineage>
</organism>
<accession>A0ABN2Y1U3</accession>
<evidence type="ECO:0000259" key="5">
    <source>
        <dbReference type="Pfam" id="PF12555"/>
    </source>
</evidence>
<name>A0ABN2Y1U3_9ACTN</name>
<sequence length="396" mass="41194">MKFASRAPRSPDLDLPGVVGTARVDRRTEALIPRLRPGDIAVIDHPDLDRATAHRLVDAGVAGVVNASPMISGRYASLGAEVLAKAGVSLLDRAGPQVVTAVKDGSRIRLHDGIVHGQDGPVATGASLDAEGVTTQMAQARDGMATHLTSFTHNASEFLLREQDLLLHGRGLPGTRTTFTGRPVVVVVPGHEHRARLAGAKRYIREMHPVLVGVDRGADALLEAGHTPDVVVTGADQSESDPVSRAALKGARDVVVCVSRGSSSAATAALRQLGVHPLILETGATTEDAALVLAHRAGASVIIGVGLHATLEEFLDRQRAALASTYLTRLSVGPTLVDVAALPQLYSGRVRPRHLLGVALAGLLAVGGAVATTPVGQDWVDQARPAVDRVVDGVTP</sequence>
<keyword evidence="1" id="KW-0808">Transferase</keyword>
<keyword evidence="3" id="KW-0418">Kinase</keyword>
<evidence type="ECO:0000313" key="6">
    <source>
        <dbReference type="EMBL" id="GAA2120436.1"/>
    </source>
</evidence>
<dbReference type="NCBIfam" id="NF040608">
    <property type="entry name" value="division_SteA"/>
    <property type="match status" value="1"/>
</dbReference>
<feature type="domain" description="SteA-like C-terminal" evidence="5">
    <location>
        <begin position="343"/>
        <end position="381"/>
    </location>
</feature>
<evidence type="ECO:0000313" key="7">
    <source>
        <dbReference type="Proteomes" id="UP001500575"/>
    </source>
</evidence>
<evidence type="ECO:0000256" key="4">
    <source>
        <dbReference type="ARBA" id="ARBA00022840"/>
    </source>
</evidence>
<dbReference type="EMBL" id="BAAAQQ010000005">
    <property type="protein sequence ID" value="GAA2120436.1"/>
    <property type="molecule type" value="Genomic_DNA"/>
</dbReference>
<evidence type="ECO:0000256" key="3">
    <source>
        <dbReference type="ARBA" id="ARBA00022777"/>
    </source>
</evidence>
<comment type="caution">
    <text evidence="6">The sequence shown here is derived from an EMBL/GenBank/DDBJ whole genome shotgun (WGS) entry which is preliminary data.</text>
</comment>
<proteinExistence type="predicted"/>